<accession>A0A9D1RW56</accession>
<dbReference type="AlphaFoldDB" id="A0A9D1RW56"/>
<keyword evidence="1" id="KW-1133">Transmembrane helix</keyword>
<feature type="transmembrane region" description="Helical" evidence="1">
    <location>
        <begin position="34"/>
        <end position="53"/>
    </location>
</feature>
<organism evidence="3 4">
    <name type="scientific">Candidatus Flavonifractor merdipullorum</name>
    <dbReference type="NCBI Taxonomy" id="2838590"/>
    <lineage>
        <taxon>Bacteria</taxon>
        <taxon>Bacillati</taxon>
        <taxon>Bacillota</taxon>
        <taxon>Clostridia</taxon>
        <taxon>Eubacteriales</taxon>
        <taxon>Oscillospiraceae</taxon>
        <taxon>Flavonifractor</taxon>
    </lineage>
</organism>
<keyword evidence="1" id="KW-0812">Transmembrane</keyword>
<sequence length="139" mass="15634">MAEKEKKPPEKGIPLLFWGNLEKKKNIQTSREQLVMNGIFGCVFFLAGIFLVAPNAVGYGGQGIFVTALWLIGSGAVAGVEFYHAAHWQPAPMEEEPQPEEPQEGTLEEKLKRLQSLYEQQLITEEEYQSKKKELLGEL</sequence>
<evidence type="ECO:0000313" key="4">
    <source>
        <dbReference type="Proteomes" id="UP000824192"/>
    </source>
</evidence>
<evidence type="ECO:0000256" key="1">
    <source>
        <dbReference type="SAM" id="Phobius"/>
    </source>
</evidence>
<reference evidence="3" key="2">
    <citation type="submission" date="2021-04" db="EMBL/GenBank/DDBJ databases">
        <authorList>
            <person name="Gilroy R."/>
        </authorList>
    </citation>
    <scope>NUCLEOTIDE SEQUENCE</scope>
    <source>
        <strain evidence="3">ChiGjej6B6-1540</strain>
    </source>
</reference>
<proteinExistence type="predicted"/>
<gene>
    <name evidence="3" type="ORF">H9868_08990</name>
</gene>
<evidence type="ECO:0000313" key="3">
    <source>
        <dbReference type="EMBL" id="HIW94655.1"/>
    </source>
</evidence>
<comment type="caution">
    <text evidence="3">The sequence shown here is derived from an EMBL/GenBank/DDBJ whole genome shotgun (WGS) entry which is preliminary data.</text>
</comment>
<dbReference type="Proteomes" id="UP000824192">
    <property type="component" value="Unassembled WGS sequence"/>
</dbReference>
<protein>
    <submittedName>
        <fullName evidence="3">SHOCT domain-containing protein</fullName>
    </submittedName>
</protein>
<keyword evidence="1" id="KW-0472">Membrane</keyword>
<dbReference type="EMBL" id="DXGA01000193">
    <property type="protein sequence ID" value="HIW94655.1"/>
    <property type="molecule type" value="Genomic_DNA"/>
</dbReference>
<dbReference type="InterPro" id="IPR018649">
    <property type="entry name" value="SHOCT"/>
</dbReference>
<reference evidence="3" key="1">
    <citation type="journal article" date="2021" name="PeerJ">
        <title>Extensive microbial diversity within the chicken gut microbiome revealed by metagenomics and culture.</title>
        <authorList>
            <person name="Gilroy R."/>
            <person name="Ravi A."/>
            <person name="Getino M."/>
            <person name="Pursley I."/>
            <person name="Horton D.L."/>
            <person name="Alikhan N.F."/>
            <person name="Baker D."/>
            <person name="Gharbi K."/>
            <person name="Hall N."/>
            <person name="Watson M."/>
            <person name="Adriaenssens E.M."/>
            <person name="Foster-Nyarko E."/>
            <person name="Jarju S."/>
            <person name="Secka A."/>
            <person name="Antonio M."/>
            <person name="Oren A."/>
            <person name="Chaudhuri R.R."/>
            <person name="La Ragione R."/>
            <person name="Hildebrand F."/>
            <person name="Pallen M.J."/>
        </authorList>
    </citation>
    <scope>NUCLEOTIDE SEQUENCE</scope>
    <source>
        <strain evidence="3">ChiGjej6B6-1540</strain>
    </source>
</reference>
<name>A0A9D1RW56_9FIRM</name>
<feature type="domain" description="SHOCT" evidence="2">
    <location>
        <begin position="109"/>
        <end position="136"/>
    </location>
</feature>
<evidence type="ECO:0000259" key="2">
    <source>
        <dbReference type="Pfam" id="PF09851"/>
    </source>
</evidence>
<feature type="transmembrane region" description="Helical" evidence="1">
    <location>
        <begin position="59"/>
        <end position="83"/>
    </location>
</feature>
<dbReference type="Pfam" id="PF09851">
    <property type="entry name" value="SHOCT"/>
    <property type="match status" value="1"/>
</dbReference>